<feature type="domain" description="Lipid/polyisoprenoid-binding YceI-like" evidence="2">
    <location>
        <begin position="39"/>
        <end position="166"/>
    </location>
</feature>
<dbReference type="KEGG" id="paco:AACT_0860"/>
<evidence type="ECO:0000259" key="2">
    <source>
        <dbReference type="Pfam" id="PF04264"/>
    </source>
</evidence>
<name>A0A6M8EXZ7_9BACT</name>
<organism evidence="3 4">
    <name type="scientific">Arcobacter acticola</name>
    <dbReference type="NCBI Taxonomy" id="1849015"/>
    <lineage>
        <taxon>Bacteria</taxon>
        <taxon>Pseudomonadati</taxon>
        <taxon>Campylobacterota</taxon>
        <taxon>Epsilonproteobacteria</taxon>
        <taxon>Campylobacterales</taxon>
        <taxon>Arcobacteraceae</taxon>
        <taxon>Arcobacter</taxon>
    </lineage>
</organism>
<keyword evidence="1" id="KW-0732">Signal</keyword>
<evidence type="ECO:0000313" key="4">
    <source>
        <dbReference type="Proteomes" id="UP000503483"/>
    </source>
</evidence>
<dbReference type="InterPro" id="IPR036761">
    <property type="entry name" value="TTHA0802/YceI-like_sf"/>
</dbReference>
<dbReference type="AlphaFoldDB" id="A0A6M8EXZ7"/>
<dbReference type="InterPro" id="IPR007372">
    <property type="entry name" value="Lipid/polyisoprenoid-bd_YceI"/>
</dbReference>
<accession>A0A6M8EXZ7</accession>
<keyword evidence="4" id="KW-1185">Reference proteome</keyword>
<reference evidence="3 4" key="1">
    <citation type="submission" date="2019-08" db="EMBL/GenBank/DDBJ databases">
        <title>Complete genome sequence of Arcobacter acticola.</title>
        <authorList>
            <person name="Miller W."/>
        </authorList>
    </citation>
    <scope>NUCLEOTIDE SEQUENCE [LARGE SCALE GENOMIC DNA]</scope>
    <source>
        <strain evidence="3 4">KCTC 52212</strain>
    </source>
</reference>
<proteinExistence type="predicted"/>
<dbReference type="Proteomes" id="UP000503483">
    <property type="component" value="Chromosome"/>
</dbReference>
<dbReference type="RefSeq" id="WP_172125300.1">
    <property type="nucleotide sequence ID" value="NZ_CP042652.1"/>
</dbReference>
<feature type="signal peptide" evidence="1">
    <location>
        <begin position="1"/>
        <end position="20"/>
    </location>
</feature>
<gene>
    <name evidence="3" type="ORF">AACT_0860</name>
</gene>
<dbReference type="Gene3D" id="2.40.128.110">
    <property type="entry name" value="Lipid/polyisoprenoid-binding, YceI-like"/>
    <property type="match status" value="1"/>
</dbReference>
<feature type="chain" id="PRO_5026915034" evidence="1">
    <location>
        <begin position="21"/>
        <end position="182"/>
    </location>
</feature>
<evidence type="ECO:0000313" key="3">
    <source>
        <dbReference type="EMBL" id="QKE28054.1"/>
    </source>
</evidence>
<protein>
    <submittedName>
        <fullName evidence="3">YceI-like domain-containing periplasmic protein</fullName>
    </submittedName>
</protein>
<evidence type="ECO:0000256" key="1">
    <source>
        <dbReference type="SAM" id="SignalP"/>
    </source>
</evidence>
<dbReference type="SUPFAM" id="SSF101874">
    <property type="entry name" value="YceI-like"/>
    <property type="match status" value="1"/>
</dbReference>
<dbReference type="EMBL" id="CP042652">
    <property type="protein sequence ID" value="QKE28054.1"/>
    <property type="molecule type" value="Genomic_DNA"/>
</dbReference>
<dbReference type="Pfam" id="PF04264">
    <property type="entry name" value="YceI"/>
    <property type="match status" value="1"/>
</dbReference>
<sequence>MKKILLASLLSISLASSLSAYELNGNLGVKWTGFKTIKKVPVSGTFNSIKLDIKSSENLSDFLKSSNVVIQTNSIESKDTVRNNNMTSTLFALASAEVIEGNISDVNEDEKTLILNVTMNEVTNPVRMDYTIENGKIVASGGIDILDFSMQKSYLAFAKKCADLHENKSFSEVDIEFTIPYK</sequence>